<proteinExistence type="predicted"/>
<evidence type="ECO:0000313" key="2">
    <source>
        <dbReference type="Proteomes" id="UP000652176"/>
    </source>
</evidence>
<keyword evidence="2" id="KW-1185">Reference proteome</keyword>
<evidence type="ECO:0000313" key="1">
    <source>
        <dbReference type="EMBL" id="MBD9358626.1"/>
    </source>
</evidence>
<accession>A0ABR9D759</accession>
<gene>
    <name evidence="1" type="ORF">IE877_22570</name>
</gene>
<name>A0ABR9D759_9GAMM</name>
<sequence>MAASSFKSSAEYQRERRELNRRRGVRRLDIEINPKLMARLQRELAEYGAYTHPGAALVDWLNDVLEDLPE</sequence>
<evidence type="ECO:0008006" key="3">
    <source>
        <dbReference type="Google" id="ProtNLM"/>
    </source>
</evidence>
<dbReference type="EMBL" id="JACXSS010000001">
    <property type="protein sequence ID" value="MBD9358626.1"/>
    <property type="molecule type" value="Genomic_DNA"/>
</dbReference>
<reference evidence="1 2" key="1">
    <citation type="submission" date="2020-09" db="EMBL/GenBank/DDBJ databases">
        <title>Methylomonas albis sp. nov. and Methylomonas fluvii sp. nov.: Two cold-adapted methanotrophs from the River Elbe and an amended description of Methylovulum psychrotolerans strain Eb1.</title>
        <authorList>
            <person name="Bussmann I.K."/>
            <person name="Klings K.-W."/>
            <person name="Warnstedt J."/>
            <person name="Hoppert M."/>
            <person name="Saborowski A."/>
            <person name="Horn F."/>
            <person name="Liebner S."/>
        </authorList>
    </citation>
    <scope>NUCLEOTIDE SEQUENCE [LARGE SCALE GENOMIC DNA]</scope>
    <source>
        <strain evidence="1 2">EbA</strain>
    </source>
</reference>
<organism evidence="1 2">
    <name type="scientific">Methylomonas albis</name>
    <dbReference type="NCBI Taxonomy" id="1854563"/>
    <lineage>
        <taxon>Bacteria</taxon>
        <taxon>Pseudomonadati</taxon>
        <taxon>Pseudomonadota</taxon>
        <taxon>Gammaproteobacteria</taxon>
        <taxon>Methylococcales</taxon>
        <taxon>Methylococcaceae</taxon>
        <taxon>Methylomonas</taxon>
    </lineage>
</organism>
<comment type="caution">
    <text evidence="1">The sequence shown here is derived from an EMBL/GenBank/DDBJ whole genome shotgun (WGS) entry which is preliminary data.</text>
</comment>
<protein>
    <recommendedName>
        <fullName evidence="3">Antitoxin</fullName>
    </recommendedName>
</protein>
<dbReference type="RefSeq" id="WP_192376851.1">
    <property type="nucleotide sequence ID" value="NZ_CAJHIV010000001.1"/>
</dbReference>
<dbReference type="Proteomes" id="UP000652176">
    <property type="component" value="Unassembled WGS sequence"/>
</dbReference>